<dbReference type="GO" id="GO:0004497">
    <property type="term" value="F:monooxygenase activity"/>
    <property type="evidence" value="ECO:0007669"/>
    <property type="project" value="UniProtKB-KW"/>
</dbReference>
<name>A0A067CTX9_SAPPC</name>
<comment type="cofactor">
    <cofactor evidence="1 5">
        <name>heme</name>
        <dbReference type="ChEBI" id="CHEBI:30413"/>
    </cofactor>
</comment>
<dbReference type="PRINTS" id="PR00385">
    <property type="entry name" value="P450"/>
</dbReference>
<reference evidence="7 8" key="1">
    <citation type="journal article" date="2013" name="PLoS Genet.">
        <title>Distinctive expansion of potential virulence genes in the genome of the oomycete fish pathogen Saprolegnia parasitica.</title>
        <authorList>
            <person name="Jiang R.H."/>
            <person name="de Bruijn I."/>
            <person name="Haas B.J."/>
            <person name="Belmonte R."/>
            <person name="Lobach L."/>
            <person name="Christie J."/>
            <person name="van den Ackerveken G."/>
            <person name="Bottin A."/>
            <person name="Bulone V."/>
            <person name="Diaz-Moreno S.M."/>
            <person name="Dumas B."/>
            <person name="Fan L."/>
            <person name="Gaulin E."/>
            <person name="Govers F."/>
            <person name="Grenville-Briggs L.J."/>
            <person name="Horner N.R."/>
            <person name="Levin J.Z."/>
            <person name="Mammella M."/>
            <person name="Meijer H.J."/>
            <person name="Morris P."/>
            <person name="Nusbaum C."/>
            <person name="Oome S."/>
            <person name="Phillips A.J."/>
            <person name="van Rooyen D."/>
            <person name="Rzeszutek E."/>
            <person name="Saraiva M."/>
            <person name="Secombes C.J."/>
            <person name="Seidl M.F."/>
            <person name="Snel B."/>
            <person name="Stassen J.H."/>
            <person name="Sykes S."/>
            <person name="Tripathy S."/>
            <person name="van den Berg H."/>
            <person name="Vega-Arreguin J.C."/>
            <person name="Wawra S."/>
            <person name="Young S.K."/>
            <person name="Zeng Q."/>
            <person name="Dieguez-Uribeondo J."/>
            <person name="Russ C."/>
            <person name="Tyler B.M."/>
            <person name="van West P."/>
        </authorList>
    </citation>
    <scope>NUCLEOTIDE SEQUENCE [LARGE SCALE GENOMIC DNA]</scope>
    <source>
        <strain evidence="7 8">CBS 223.65</strain>
    </source>
</reference>
<evidence type="ECO:0000256" key="1">
    <source>
        <dbReference type="ARBA" id="ARBA00001971"/>
    </source>
</evidence>
<evidence type="ECO:0000313" key="8">
    <source>
        <dbReference type="Proteomes" id="UP000030745"/>
    </source>
</evidence>
<dbReference type="InterPro" id="IPR001128">
    <property type="entry name" value="Cyt_P450"/>
</dbReference>
<dbReference type="InterPro" id="IPR036396">
    <property type="entry name" value="Cyt_P450_sf"/>
</dbReference>
<dbReference type="PRINTS" id="PR00465">
    <property type="entry name" value="EP450IV"/>
</dbReference>
<sequence length="296" mass="32729">MTLDVIGVAAFGFDFQSLLDKNAEEIQAYNDINLTPSFVGIVGFVFLPFYEYLPLASNQRRAEAQAGSDAPKDVLDLLLEHASDMSMTTNYTLGWIVSFVAQHPEVAAKVHEECLRVRCDDSDTGPTWDQLGHLPYLSAVIHESMRLRPTVPELPSRLALEADMVPLTNGSYVAVPKGANIFLDIIAIQRNPTYWSQPNTFLPERFIEGTDVYEADLALRGGKPNTFCYFPFGLGDKSCIGNRFSMAEMLVVLSALFAKYHVALTPAANVNVRKHTGTIAPIHLEVQLSPIGTKYM</sequence>
<evidence type="ECO:0000256" key="3">
    <source>
        <dbReference type="ARBA" id="ARBA00022723"/>
    </source>
</evidence>
<dbReference type="Pfam" id="PF00067">
    <property type="entry name" value="p450"/>
    <property type="match status" value="1"/>
</dbReference>
<dbReference type="Proteomes" id="UP000030745">
    <property type="component" value="Unassembled WGS sequence"/>
</dbReference>
<accession>A0A067CTX9</accession>
<dbReference type="PANTHER" id="PTHR24305:SF166">
    <property type="entry name" value="CYTOCHROME P450 12A4, MITOCHONDRIAL-RELATED"/>
    <property type="match status" value="1"/>
</dbReference>
<dbReference type="InterPro" id="IPR017972">
    <property type="entry name" value="Cyt_P450_CS"/>
</dbReference>
<dbReference type="PANTHER" id="PTHR24305">
    <property type="entry name" value="CYTOCHROME P450"/>
    <property type="match status" value="1"/>
</dbReference>
<feature type="binding site" description="axial binding residue" evidence="5">
    <location>
        <position position="239"/>
    </location>
    <ligand>
        <name>heme</name>
        <dbReference type="ChEBI" id="CHEBI:30413"/>
    </ligand>
    <ligandPart>
        <name>Fe</name>
        <dbReference type="ChEBI" id="CHEBI:18248"/>
    </ligandPart>
</feature>
<keyword evidence="6" id="KW-0560">Oxidoreductase</keyword>
<dbReference type="GO" id="GO:0020037">
    <property type="term" value="F:heme binding"/>
    <property type="evidence" value="ECO:0007669"/>
    <property type="project" value="InterPro"/>
</dbReference>
<dbReference type="VEuPathDB" id="FungiDB:SPRG_02371"/>
<keyword evidence="4 5" id="KW-0408">Iron</keyword>
<evidence type="ECO:0000256" key="6">
    <source>
        <dbReference type="RuleBase" id="RU000461"/>
    </source>
</evidence>
<evidence type="ECO:0000313" key="7">
    <source>
        <dbReference type="EMBL" id="KDO32670.1"/>
    </source>
</evidence>
<keyword evidence="6" id="KW-0503">Monooxygenase</keyword>
<keyword evidence="3 5" id="KW-0479">Metal-binding</keyword>
<keyword evidence="8" id="KW-1185">Reference proteome</keyword>
<gene>
    <name evidence="7" type="ORF">SPRG_02371</name>
</gene>
<dbReference type="InterPro" id="IPR050121">
    <property type="entry name" value="Cytochrome_P450_monoxygenase"/>
</dbReference>
<proteinExistence type="inferred from homology"/>
<evidence type="ECO:0000256" key="5">
    <source>
        <dbReference type="PIRSR" id="PIRSR602403-1"/>
    </source>
</evidence>
<dbReference type="OrthoDB" id="1470350at2759"/>
<dbReference type="STRING" id="695850.A0A067CTX9"/>
<keyword evidence="5 6" id="KW-0349">Heme</keyword>
<protein>
    <recommendedName>
        <fullName evidence="9">Cytochrome P450</fullName>
    </recommendedName>
</protein>
<evidence type="ECO:0008006" key="9">
    <source>
        <dbReference type="Google" id="ProtNLM"/>
    </source>
</evidence>
<dbReference type="SUPFAM" id="SSF48264">
    <property type="entry name" value="Cytochrome P450"/>
    <property type="match status" value="1"/>
</dbReference>
<dbReference type="OMA" id="HQNSEIW"/>
<dbReference type="GO" id="GO:0005506">
    <property type="term" value="F:iron ion binding"/>
    <property type="evidence" value="ECO:0007669"/>
    <property type="project" value="InterPro"/>
</dbReference>
<dbReference type="GeneID" id="24124926"/>
<dbReference type="KEGG" id="spar:SPRG_02371"/>
<dbReference type="AlphaFoldDB" id="A0A067CTX9"/>
<evidence type="ECO:0000256" key="2">
    <source>
        <dbReference type="ARBA" id="ARBA00010617"/>
    </source>
</evidence>
<dbReference type="Gene3D" id="1.10.630.10">
    <property type="entry name" value="Cytochrome P450"/>
    <property type="match status" value="1"/>
</dbReference>
<evidence type="ECO:0000256" key="4">
    <source>
        <dbReference type="ARBA" id="ARBA00023004"/>
    </source>
</evidence>
<comment type="similarity">
    <text evidence="2 6">Belongs to the cytochrome P450 family.</text>
</comment>
<dbReference type="EMBL" id="KK583194">
    <property type="protein sequence ID" value="KDO32670.1"/>
    <property type="molecule type" value="Genomic_DNA"/>
</dbReference>
<dbReference type="RefSeq" id="XP_012196337.1">
    <property type="nucleotide sequence ID" value="XM_012340947.1"/>
</dbReference>
<organism evidence="7 8">
    <name type="scientific">Saprolegnia parasitica (strain CBS 223.65)</name>
    <dbReference type="NCBI Taxonomy" id="695850"/>
    <lineage>
        <taxon>Eukaryota</taxon>
        <taxon>Sar</taxon>
        <taxon>Stramenopiles</taxon>
        <taxon>Oomycota</taxon>
        <taxon>Saprolegniomycetes</taxon>
        <taxon>Saprolegniales</taxon>
        <taxon>Saprolegniaceae</taxon>
        <taxon>Saprolegnia</taxon>
    </lineage>
</organism>
<dbReference type="PROSITE" id="PS00086">
    <property type="entry name" value="CYTOCHROME_P450"/>
    <property type="match status" value="1"/>
</dbReference>
<dbReference type="GO" id="GO:0016705">
    <property type="term" value="F:oxidoreductase activity, acting on paired donors, with incorporation or reduction of molecular oxygen"/>
    <property type="evidence" value="ECO:0007669"/>
    <property type="project" value="InterPro"/>
</dbReference>
<dbReference type="InterPro" id="IPR002403">
    <property type="entry name" value="Cyt_P450_E_grp-IV"/>
</dbReference>